<dbReference type="FunFam" id="3.40.50.720:FF:000173">
    <property type="entry name" value="3-oxoacyl-[acyl-carrier protein] reductase"/>
    <property type="match status" value="1"/>
</dbReference>
<dbReference type="AlphaFoldDB" id="A0A098G351"/>
<dbReference type="HOGENOM" id="CLU_010194_1_3_6"/>
<protein>
    <submittedName>
        <fullName evidence="5">Acetoacetyl-CoA reductase</fullName>
        <ecNumber evidence="5">1.1.1.36</ecNumber>
    </submittedName>
</protein>
<dbReference type="GO" id="GO:0032787">
    <property type="term" value="P:monocarboxylic acid metabolic process"/>
    <property type="evidence" value="ECO:0007669"/>
    <property type="project" value="UniProtKB-ARBA"/>
</dbReference>
<dbReference type="InterPro" id="IPR002347">
    <property type="entry name" value="SDR_fam"/>
</dbReference>
<evidence type="ECO:0000259" key="4">
    <source>
        <dbReference type="SMART" id="SM00822"/>
    </source>
</evidence>
<organism evidence="5 6">
    <name type="scientific">Legionella fallonii LLAP-10</name>
    <dbReference type="NCBI Taxonomy" id="1212491"/>
    <lineage>
        <taxon>Bacteria</taxon>
        <taxon>Pseudomonadati</taxon>
        <taxon>Pseudomonadota</taxon>
        <taxon>Gammaproteobacteria</taxon>
        <taxon>Legionellales</taxon>
        <taxon>Legionellaceae</taxon>
        <taxon>Legionella</taxon>
    </lineage>
</organism>
<dbReference type="NCBIfam" id="TIGR01829">
    <property type="entry name" value="AcAcCoA_reduct"/>
    <property type="match status" value="1"/>
</dbReference>
<dbReference type="GO" id="GO:0005737">
    <property type="term" value="C:cytoplasm"/>
    <property type="evidence" value="ECO:0007669"/>
    <property type="project" value="InterPro"/>
</dbReference>
<dbReference type="NCBIfam" id="NF009464">
    <property type="entry name" value="PRK12824.1"/>
    <property type="match status" value="1"/>
</dbReference>
<keyword evidence="2 5" id="KW-0560">Oxidoreductase</keyword>
<dbReference type="PROSITE" id="PS00061">
    <property type="entry name" value="ADH_SHORT"/>
    <property type="match status" value="1"/>
</dbReference>
<comment type="similarity">
    <text evidence="1 3">Belongs to the short-chain dehydrogenases/reductases (SDR) family.</text>
</comment>
<dbReference type="NCBIfam" id="NF009466">
    <property type="entry name" value="PRK12826.1-2"/>
    <property type="match status" value="1"/>
</dbReference>
<dbReference type="PRINTS" id="PR00081">
    <property type="entry name" value="GDHRDH"/>
</dbReference>
<dbReference type="GO" id="GO:0018454">
    <property type="term" value="F:acetoacetyl-CoA reductase activity"/>
    <property type="evidence" value="ECO:0007669"/>
    <property type="project" value="UniProtKB-EC"/>
</dbReference>
<dbReference type="RefSeq" id="WP_045094709.1">
    <property type="nucleotide sequence ID" value="NZ_LN614827.1"/>
</dbReference>
<dbReference type="InterPro" id="IPR057326">
    <property type="entry name" value="KR_dom"/>
</dbReference>
<reference evidence="6" key="1">
    <citation type="submission" date="2014-09" db="EMBL/GenBank/DDBJ databases">
        <authorList>
            <person name="Gomez-Valero L."/>
        </authorList>
    </citation>
    <scope>NUCLEOTIDE SEQUENCE [LARGE SCALE GENOMIC DNA]</scope>
    <source>
        <strain evidence="6">ATCC700992</strain>
    </source>
</reference>
<dbReference type="InterPro" id="IPR020904">
    <property type="entry name" value="Sc_DH/Rdtase_CS"/>
</dbReference>
<dbReference type="GO" id="GO:0042619">
    <property type="term" value="P:poly-hydroxybutyrate biosynthetic process"/>
    <property type="evidence" value="ECO:0007669"/>
    <property type="project" value="InterPro"/>
</dbReference>
<dbReference type="PANTHER" id="PTHR42879">
    <property type="entry name" value="3-OXOACYL-(ACYL-CARRIER-PROTEIN) REDUCTASE"/>
    <property type="match status" value="1"/>
</dbReference>
<dbReference type="PANTHER" id="PTHR42879:SF2">
    <property type="entry name" value="3-OXOACYL-[ACYL-CARRIER-PROTEIN] REDUCTASE FABG"/>
    <property type="match status" value="1"/>
</dbReference>
<evidence type="ECO:0000313" key="5">
    <source>
        <dbReference type="EMBL" id="CEG55920.1"/>
    </source>
</evidence>
<dbReference type="InterPro" id="IPR036291">
    <property type="entry name" value="NAD(P)-bd_dom_sf"/>
</dbReference>
<dbReference type="Pfam" id="PF00106">
    <property type="entry name" value="adh_short"/>
    <property type="match status" value="1"/>
</dbReference>
<dbReference type="Gene3D" id="3.40.50.720">
    <property type="entry name" value="NAD(P)-binding Rossmann-like Domain"/>
    <property type="match status" value="1"/>
</dbReference>
<dbReference type="KEGG" id="lfa:LFA_0456"/>
<evidence type="ECO:0000313" key="6">
    <source>
        <dbReference type="Proteomes" id="UP000032430"/>
    </source>
</evidence>
<dbReference type="OrthoDB" id="9804774at2"/>
<dbReference type="InterPro" id="IPR050259">
    <property type="entry name" value="SDR"/>
</dbReference>
<gene>
    <name evidence="5" type="primary">phbB</name>
    <name evidence="5" type="ORF">LFA_0456</name>
</gene>
<dbReference type="SUPFAM" id="SSF51735">
    <property type="entry name" value="NAD(P)-binding Rossmann-fold domains"/>
    <property type="match status" value="1"/>
</dbReference>
<accession>A0A098G351</accession>
<evidence type="ECO:0000256" key="2">
    <source>
        <dbReference type="ARBA" id="ARBA00023002"/>
    </source>
</evidence>
<evidence type="ECO:0000256" key="1">
    <source>
        <dbReference type="ARBA" id="ARBA00006484"/>
    </source>
</evidence>
<dbReference type="EMBL" id="LN614827">
    <property type="protein sequence ID" value="CEG55920.1"/>
    <property type="molecule type" value="Genomic_DNA"/>
</dbReference>
<dbReference type="Proteomes" id="UP000032430">
    <property type="component" value="Chromosome I"/>
</dbReference>
<dbReference type="SMART" id="SM00822">
    <property type="entry name" value="PKS_KR"/>
    <property type="match status" value="1"/>
</dbReference>
<dbReference type="PRINTS" id="PR00080">
    <property type="entry name" value="SDRFAMILY"/>
</dbReference>
<evidence type="ECO:0000256" key="3">
    <source>
        <dbReference type="RuleBase" id="RU000363"/>
    </source>
</evidence>
<keyword evidence="6" id="KW-1185">Reference proteome</keyword>
<name>A0A098G351_9GAMM</name>
<dbReference type="InterPro" id="IPR011283">
    <property type="entry name" value="Acetoacetyl-CoA_reductase"/>
</dbReference>
<sequence length="248" mass="27672">MQNYNVALITGGTGDIGTAVAKQLDSTYKHVVALDLISEETGKSWMQDLFEEGYRNISFRHMDVTDFEQCHKVIDSIIKEYGSVDVLINNAGITRDAVFTKMTKQQWDDVLRVNLDGMFNVTRQVVECMKNQASGRIVNVSSVNAQKGQFSQTNYAASKAGVYGFTKSLAQELMMKNITVNSISPGYVNTRLMQGIRPDILDDIINLIPAKRLAEPQEIAWAIEFLISEKSRYITGANLSINGGLHMY</sequence>
<feature type="domain" description="Ketoreductase" evidence="4">
    <location>
        <begin position="5"/>
        <end position="186"/>
    </location>
</feature>
<proteinExistence type="inferred from homology"/>
<dbReference type="STRING" id="1212491.LFA_0456"/>
<dbReference type="EC" id="1.1.1.36" evidence="5"/>